<dbReference type="EMBL" id="CP011859">
    <property type="protein sequence ID" value="AQY21443.1"/>
    <property type="molecule type" value="Genomic_DNA"/>
</dbReference>
<protein>
    <submittedName>
        <fullName evidence="1">Uncharacterized protein</fullName>
    </submittedName>
</protein>
<dbReference type="AlphaFoldDB" id="A0A1S7DQP4"/>
<accession>A0A1S7DQP4</accession>
<evidence type="ECO:0000313" key="1">
    <source>
        <dbReference type="EMBL" id="AQY21443.1"/>
    </source>
</evidence>
<evidence type="ECO:0000313" key="2">
    <source>
        <dbReference type="Proteomes" id="UP000189883"/>
    </source>
</evidence>
<gene>
    <name evidence="1" type="ORF">AB406_0485</name>
</gene>
<name>A0A1S7DQP4_RIEAN</name>
<reference evidence="1 2" key="1">
    <citation type="submission" date="2015-06" db="EMBL/GenBank/DDBJ databases">
        <title>R. anatipestifer strain HXb2 is the most virulent strain so far, and the genome sequence would help us uncover the pathogenesis.</title>
        <authorList>
            <person name="Hu Q."/>
            <person name="Qi J."/>
            <person name="Bo H."/>
            <person name="Liu G."/>
            <person name="Tao M."/>
            <person name="Ding Y."/>
            <person name="Xue Y."/>
        </authorList>
    </citation>
    <scope>NUCLEOTIDE SEQUENCE [LARGE SCALE GENOMIC DNA]</scope>
    <source>
        <strain evidence="1 2">HXb2</strain>
    </source>
</reference>
<organism evidence="1 2">
    <name type="scientific">Riemerella anatipestifer</name>
    <name type="common">Moraxella anatipestifer</name>
    <dbReference type="NCBI Taxonomy" id="34085"/>
    <lineage>
        <taxon>Bacteria</taxon>
        <taxon>Pseudomonadati</taxon>
        <taxon>Bacteroidota</taxon>
        <taxon>Flavobacteriia</taxon>
        <taxon>Flavobacteriales</taxon>
        <taxon>Weeksellaceae</taxon>
        <taxon>Riemerella</taxon>
    </lineage>
</organism>
<sequence length="108" mass="12871">MWGFYQNNFLNDYKMLNTINLEGTPDSLDIFRFANAQATKGFSSKLPKLESPCEFYKKNKFRRFTYKNLGKGKFRLAVLTQEGKEHFAVQRNFNLCYIKLVRNFYGHY</sequence>
<proteinExistence type="predicted"/>
<dbReference type="Proteomes" id="UP000189883">
    <property type="component" value="Chromosome"/>
</dbReference>